<proteinExistence type="predicted"/>
<dbReference type="SUPFAM" id="SSF55469">
    <property type="entry name" value="FMN-dependent nitroreductase-like"/>
    <property type="match status" value="1"/>
</dbReference>
<accession>A0A0F8ZBV7</accession>
<evidence type="ECO:0000313" key="2">
    <source>
        <dbReference type="EMBL" id="KKK91312.1"/>
    </source>
</evidence>
<dbReference type="InterPro" id="IPR000415">
    <property type="entry name" value="Nitroreductase-like"/>
</dbReference>
<dbReference type="EMBL" id="LAZR01048711">
    <property type="protein sequence ID" value="KKK91312.1"/>
    <property type="molecule type" value="Genomic_DNA"/>
</dbReference>
<dbReference type="CDD" id="cd02151">
    <property type="entry name" value="nitroreductase"/>
    <property type="match status" value="1"/>
</dbReference>
<evidence type="ECO:0000259" key="1">
    <source>
        <dbReference type="Pfam" id="PF00881"/>
    </source>
</evidence>
<name>A0A0F8ZBV7_9ZZZZ</name>
<dbReference type="GO" id="GO:0016491">
    <property type="term" value="F:oxidoreductase activity"/>
    <property type="evidence" value="ECO:0007669"/>
    <property type="project" value="InterPro"/>
</dbReference>
<comment type="caution">
    <text evidence="2">The sequence shown here is derived from an EMBL/GenBank/DDBJ whole genome shotgun (WGS) entry which is preliminary data.</text>
</comment>
<dbReference type="AlphaFoldDB" id="A0A0F8ZBV7"/>
<dbReference type="InterPro" id="IPR029479">
    <property type="entry name" value="Nitroreductase"/>
</dbReference>
<gene>
    <name evidence="2" type="ORF">LCGC14_2714230</name>
</gene>
<sequence length="177" mass="19616">MFIDLLRARRSIRQFQDRPVEQEKVDLLVEAVLRSPSSRGFNPWEFVVVSDRAIISHLSKAKPHGAAFLANAPLAIAVCADPSKSDVWVEDVSIASLVLHLTATDLGLGSCWIQLRKREHDATRAAGEYAAEVLGLPADLVVSSIIAIGYPAQQLPPHPKESLHMYKVSLNRYRQQI</sequence>
<protein>
    <recommendedName>
        <fullName evidence="1">Nitroreductase domain-containing protein</fullName>
    </recommendedName>
</protein>
<dbReference type="Gene3D" id="3.40.109.10">
    <property type="entry name" value="NADH Oxidase"/>
    <property type="match status" value="1"/>
</dbReference>
<dbReference type="InterPro" id="IPR050627">
    <property type="entry name" value="Nitroreductase/BluB"/>
</dbReference>
<organism evidence="2">
    <name type="scientific">marine sediment metagenome</name>
    <dbReference type="NCBI Taxonomy" id="412755"/>
    <lineage>
        <taxon>unclassified sequences</taxon>
        <taxon>metagenomes</taxon>
        <taxon>ecological metagenomes</taxon>
    </lineage>
</organism>
<feature type="domain" description="Nitroreductase" evidence="1">
    <location>
        <begin position="6"/>
        <end position="150"/>
    </location>
</feature>
<reference evidence="2" key="1">
    <citation type="journal article" date="2015" name="Nature">
        <title>Complex archaea that bridge the gap between prokaryotes and eukaryotes.</title>
        <authorList>
            <person name="Spang A."/>
            <person name="Saw J.H."/>
            <person name="Jorgensen S.L."/>
            <person name="Zaremba-Niedzwiedzka K."/>
            <person name="Martijn J."/>
            <person name="Lind A.E."/>
            <person name="van Eijk R."/>
            <person name="Schleper C."/>
            <person name="Guy L."/>
            <person name="Ettema T.J."/>
        </authorList>
    </citation>
    <scope>NUCLEOTIDE SEQUENCE</scope>
</reference>
<dbReference type="PANTHER" id="PTHR23026">
    <property type="entry name" value="NADPH NITROREDUCTASE"/>
    <property type="match status" value="1"/>
</dbReference>
<dbReference type="Pfam" id="PF00881">
    <property type="entry name" value="Nitroreductase"/>
    <property type="match status" value="1"/>
</dbReference>
<dbReference type="PANTHER" id="PTHR23026:SF117">
    <property type="entry name" value="NITROREDUCTASE"/>
    <property type="match status" value="1"/>
</dbReference>